<evidence type="ECO:0000256" key="1">
    <source>
        <dbReference type="ARBA" id="ARBA00008467"/>
    </source>
</evidence>
<dbReference type="Pfam" id="PF00109">
    <property type="entry name" value="ketoacyl-synt"/>
    <property type="match status" value="1"/>
</dbReference>
<dbReference type="InterPro" id="IPR000794">
    <property type="entry name" value="Beta-ketoacyl_synthase"/>
</dbReference>
<dbReference type="Pfam" id="PF02801">
    <property type="entry name" value="Ketoacyl-synt_C"/>
    <property type="match status" value="1"/>
</dbReference>
<comment type="similarity">
    <text evidence="1 4">Belongs to the thiolase-like superfamily. Beta-ketoacyl-ACP synthases family.</text>
</comment>
<dbReference type="PANTHER" id="PTHR11712:SF322">
    <property type="entry name" value="POLYKETIDE BETA-KETOACYL SYNTHASE 2-RELATED"/>
    <property type="match status" value="1"/>
</dbReference>
<organism evidence="6 7">
    <name type="scientific">Streptomyces roseoviridis</name>
    <dbReference type="NCBI Taxonomy" id="67361"/>
    <lineage>
        <taxon>Bacteria</taxon>
        <taxon>Bacillati</taxon>
        <taxon>Actinomycetota</taxon>
        <taxon>Actinomycetes</taxon>
        <taxon>Kitasatosporales</taxon>
        <taxon>Streptomycetaceae</taxon>
        <taxon>Streptomyces</taxon>
    </lineage>
</organism>
<dbReference type="EMBL" id="JBHMCT010000002">
    <property type="protein sequence ID" value="MFB9552762.1"/>
    <property type="molecule type" value="Genomic_DNA"/>
</dbReference>
<keyword evidence="3" id="KW-0012">Acyltransferase</keyword>
<gene>
    <name evidence="6" type="ORF">ACFFTP_00950</name>
</gene>
<proteinExistence type="inferred from homology"/>
<keyword evidence="7" id="KW-1185">Reference proteome</keyword>
<evidence type="ECO:0000256" key="4">
    <source>
        <dbReference type="RuleBase" id="RU003694"/>
    </source>
</evidence>
<dbReference type="InterPro" id="IPR016039">
    <property type="entry name" value="Thiolase-like"/>
</dbReference>
<feature type="domain" description="Ketosynthase family 3 (KS3)" evidence="5">
    <location>
        <begin position="2"/>
        <end position="402"/>
    </location>
</feature>
<evidence type="ECO:0000259" key="5">
    <source>
        <dbReference type="PROSITE" id="PS52004"/>
    </source>
</evidence>
<dbReference type="SUPFAM" id="SSF53901">
    <property type="entry name" value="Thiolase-like"/>
    <property type="match status" value="2"/>
</dbReference>
<name>A0ABV5QGY1_9ACTN</name>
<dbReference type="SMART" id="SM00825">
    <property type="entry name" value="PKS_KS"/>
    <property type="match status" value="1"/>
</dbReference>
<evidence type="ECO:0000313" key="6">
    <source>
        <dbReference type="EMBL" id="MFB9552762.1"/>
    </source>
</evidence>
<dbReference type="Proteomes" id="UP001589716">
    <property type="component" value="Unassembled WGS sequence"/>
</dbReference>
<reference evidence="6 7" key="1">
    <citation type="submission" date="2024-09" db="EMBL/GenBank/DDBJ databases">
        <authorList>
            <person name="Sun Q."/>
            <person name="Mori K."/>
        </authorList>
    </citation>
    <scope>NUCLEOTIDE SEQUENCE [LARGE SCALE GENOMIC DNA]</scope>
    <source>
        <strain evidence="6 7">JCM 4414</strain>
    </source>
</reference>
<comment type="caution">
    <text evidence="6">The sequence shown here is derived from an EMBL/GenBank/DDBJ whole genome shotgun (WGS) entry which is preliminary data.</text>
</comment>
<sequence length="404" mass="42401">MSASVVVTGLGVVAPNGLGAEEYWQAARVGKSGIGRITRFDPSQYPARLAGEIHGFEASEHLPSKLLPQTDRMTRLALVAADWALEDAGVNPKELPAFDMGVVTSSASGGFEFGQRELERLWSQGSEYVSAYQSFAWFYAVNSGQISIRHGMKGPSGVVVSEQAGGLDSVAQARRQVRKGTPLVVTGSVDASLCPWGWVAQLTSGRVTTQDDPAAAFLPFDERASGHVPGEGGAILIMEREDVARARGAKVYGEIAGYGATFDPKPGSGRPPALRQAIETALADAGVSARDVDVVFADGAAVPELDRVEAEALNAVFGREQVPVTVPKTTTGALYSAAGALDLATVFLAMEEGLIPPTMNTRPSDAYGLDLVVGHPRTHEVRTALVLARGLGGFNSALVVRSAD</sequence>
<dbReference type="Gene3D" id="3.40.47.10">
    <property type="match status" value="2"/>
</dbReference>
<dbReference type="RefSeq" id="WP_345487419.1">
    <property type="nucleotide sequence ID" value="NZ_BAAAWU010000001.1"/>
</dbReference>
<dbReference type="InterPro" id="IPR014031">
    <property type="entry name" value="Ketoacyl_synth_C"/>
</dbReference>
<evidence type="ECO:0000256" key="3">
    <source>
        <dbReference type="ARBA" id="ARBA00023315"/>
    </source>
</evidence>
<evidence type="ECO:0000256" key="2">
    <source>
        <dbReference type="ARBA" id="ARBA00022679"/>
    </source>
</evidence>
<keyword evidence="2 4" id="KW-0808">Transferase</keyword>
<dbReference type="PANTHER" id="PTHR11712">
    <property type="entry name" value="POLYKETIDE SYNTHASE-RELATED"/>
    <property type="match status" value="1"/>
</dbReference>
<dbReference type="InterPro" id="IPR020841">
    <property type="entry name" value="PKS_Beta-ketoAc_synthase_dom"/>
</dbReference>
<evidence type="ECO:0000313" key="7">
    <source>
        <dbReference type="Proteomes" id="UP001589716"/>
    </source>
</evidence>
<protein>
    <submittedName>
        <fullName evidence="6">Ketosynthase chain-length factor</fullName>
    </submittedName>
</protein>
<dbReference type="InterPro" id="IPR014030">
    <property type="entry name" value="Ketoacyl_synth_N"/>
</dbReference>
<dbReference type="PROSITE" id="PS52004">
    <property type="entry name" value="KS3_2"/>
    <property type="match status" value="1"/>
</dbReference>
<dbReference type="CDD" id="cd00832">
    <property type="entry name" value="CLF"/>
    <property type="match status" value="1"/>
</dbReference>
<accession>A0ABV5QGY1</accession>